<evidence type="ECO:0008006" key="4">
    <source>
        <dbReference type="Google" id="ProtNLM"/>
    </source>
</evidence>
<evidence type="ECO:0000313" key="2">
    <source>
        <dbReference type="EMBL" id="EIA10215.1"/>
    </source>
</evidence>
<feature type="transmembrane region" description="Helical" evidence="1">
    <location>
        <begin position="146"/>
        <end position="168"/>
    </location>
</feature>
<organism evidence="2 3">
    <name type="scientific">Flavobacterium frigoris (strain PS1)</name>
    <dbReference type="NCBI Taxonomy" id="1086011"/>
    <lineage>
        <taxon>Bacteria</taxon>
        <taxon>Pseudomonadati</taxon>
        <taxon>Bacteroidota</taxon>
        <taxon>Flavobacteriia</taxon>
        <taxon>Flavobacteriales</taxon>
        <taxon>Flavobacteriaceae</taxon>
        <taxon>Flavobacterium</taxon>
    </lineage>
</organism>
<dbReference type="PATRIC" id="fig|1086011.3.peg.302"/>
<feature type="transmembrane region" description="Helical" evidence="1">
    <location>
        <begin position="98"/>
        <end position="116"/>
    </location>
</feature>
<name>H7FMK3_FLAFP</name>
<gene>
    <name evidence="2" type="ORF">HJ01_00310</name>
</gene>
<dbReference type="EMBL" id="AHKF01000008">
    <property type="protein sequence ID" value="EIA10215.1"/>
    <property type="molecule type" value="Genomic_DNA"/>
</dbReference>
<dbReference type="AlphaFoldDB" id="H7FMK3"/>
<accession>H7FMK3</accession>
<feature type="transmembrane region" description="Helical" evidence="1">
    <location>
        <begin position="180"/>
        <end position="204"/>
    </location>
</feature>
<feature type="transmembrane region" description="Helical" evidence="1">
    <location>
        <begin position="225"/>
        <end position="247"/>
    </location>
</feature>
<protein>
    <recommendedName>
        <fullName evidence="4">EpsG family protein</fullName>
    </recommendedName>
</protein>
<reference evidence="2 3" key="1">
    <citation type="journal article" date="2014" name="Acta Crystallogr. D">
        <title>Structure-based characterization and antifreeze properties of a hyperactive ice-binding protein from the Antarctic bacterium Flavobacterium frigoris PS1.</title>
        <authorList>
            <person name="Do H."/>
            <person name="Kim S.J."/>
            <person name="Kim H.J."/>
            <person name="Lee J.H."/>
        </authorList>
    </citation>
    <scope>NUCLEOTIDE SEQUENCE [LARGE SCALE GENOMIC DNA]</scope>
    <source>
        <strain evidence="2 3">PS1</strain>
    </source>
</reference>
<dbReference type="eggNOG" id="ENOG5032NEX">
    <property type="taxonomic scope" value="Bacteria"/>
</dbReference>
<keyword evidence="1" id="KW-1133">Transmembrane helix</keyword>
<dbReference type="Proteomes" id="UP000005566">
    <property type="component" value="Unassembled WGS sequence"/>
</dbReference>
<evidence type="ECO:0000313" key="3">
    <source>
        <dbReference type="Proteomes" id="UP000005566"/>
    </source>
</evidence>
<comment type="caution">
    <text evidence="2">The sequence shown here is derived from an EMBL/GenBank/DDBJ whole genome shotgun (WGS) entry which is preliminary data.</text>
</comment>
<dbReference type="Pfam" id="PF14897">
    <property type="entry name" value="EpsG"/>
    <property type="match status" value="1"/>
</dbReference>
<evidence type="ECO:0000256" key="1">
    <source>
        <dbReference type="SAM" id="Phobius"/>
    </source>
</evidence>
<feature type="transmembrane region" description="Helical" evidence="1">
    <location>
        <begin position="17"/>
        <end position="36"/>
    </location>
</feature>
<keyword evidence="1" id="KW-0812">Transmembrane</keyword>
<keyword evidence="1" id="KW-0472">Membrane</keyword>
<dbReference type="InterPro" id="IPR049458">
    <property type="entry name" value="EpsG-like"/>
</dbReference>
<feature type="transmembrane region" description="Helical" evidence="1">
    <location>
        <begin position="259"/>
        <end position="278"/>
    </location>
</feature>
<proteinExistence type="predicted"/>
<sequence length="335" mass="38342">MLLAFLPINHTGKLSEIFLIVIGAFLILFSGFRIGSQFPDYSSYLILYEDIKSGDVIVELSFVFIAKFVHFVFNNVLFVFLIYAVLGVSLKLAAIKQLTNLWLLSVVVYVANFFILHEMIQIRVGVAAAFLLLCVKPIYDRDVKKFLLFALLAIFFHISALIILPLWFLGKFKDKANLYFLTALVPAAYVIYFLKVTVLNFIPIPYVQDKLDLYAALQELGTADFFTDINVFNYVFLAKILIFYFLLYKHKLLMTHNKYTIVLLNIYAVSLFMYPALAMMPVLAGRVNELLGIVEIILFPLLYYIISPRYISVVIVVVWSLGILLINIFKSSLII</sequence>
<feature type="transmembrane region" description="Helical" evidence="1">
    <location>
        <begin position="56"/>
        <end position="86"/>
    </location>
</feature>
<keyword evidence="3" id="KW-1185">Reference proteome</keyword>
<feature type="transmembrane region" description="Helical" evidence="1">
    <location>
        <begin position="312"/>
        <end position="329"/>
    </location>
</feature>
<dbReference type="STRING" id="1086011.HJ01_00310"/>